<sequence>MAEDAKQSLFAMANADYNFQEVADAIGTILDRLTMVFIAARSAAADLAAVTGARSVIEDRSTRSAKDPYIAARSCE</sequence>
<dbReference type="Proteomes" id="UP000215256">
    <property type="component" value="Chromosome 2"/>
</dbReference>
<proteinExistence type="predicted"/>
<evidence type="ECO:0000313" key="1">
    <source>
        <dbReference type="EMBL" id="ASV83161.1"/>
    </source>
</evidence>
<dbReference type="RefSeq" id="WP_095444173.1">
    <property type="nucleotide sequence ID" value="NZ_CP022603.1"/>
</dbReference>
<dbReference type="OrthoDB" id="38641at2"/>
<name>A0A248U9S2_9HYPH</name>
<evidence type="ECO:0000313" key="2">
    <source>
        <dbReference type="Proteomes" id="UP000215256"/>
    </source>
</evidence>
<dbReference type="KEGG" id="och:CES85_3939"/>
<organism evidence="1 2">
    <name type="scientific">Ochrobactrum quorumnocens</name>
    <dbReference type="NCBI Taxonomy" id="271865"/>
    <lineage>
        <taxon>Bacteria</taxon>
        <taxon>Pseudomonadati</taxon>
        <taxon>Pseudomonadota</taxon>
        <taxon>Alphaproteobacteria</taxon>
        <taxon>Hyphomicrobiales</taxon>
        <taxon>Brucellaceae</taxon>
        <taxon>Brucella/Ochrobactrum group</taxon>
        <taxon>Ochrobactrum</taxon>
    </lineage>
</organism>
<reference evidence="1 2" key="1">
    <citation type="submission" date="2017-07" db="EMBL/GenBank/DDBJ databases">
        <title>Phylogenetic study on the rhizospheric bacterium Ochrobactrum sp. A44.</title>
        <authorList>
            <person name="Krzyzanowska D.M."/>
            <person name="Ossowicki A."/>
            <person name="Rajewska M."/>
            <person name="Maciag T."/>
            <person name="Kaczynski Z."/>
            <person name="Czerwicka M."/>
            <person name="Jafra S."/>
        </authorList>
    </citation>
    <scope>NUCLEOTIDE SEQUENCE [LARGE SCALE GENOMIC DNA]</scope>
    <source>
        <strain evidence="1 2">A44</strain>
    </source>
</reference>
<accession>A0A248U9S2</accession>
<protein>
    <submittedName>
        <fullName evidence="1">Uncharacterized protein</fullName>
    </submittedName>
</protein>
<dbReference type="AlphaFoldDB" id="A0A248U9S2"/>
<dbReference type="EMBL" id="CP022603">
    <property type="protein sequence ID" value="ASV83161.1"/>
    <property type="molecule type" value="Genomic_DNA"/>
</dbReference>
<gene>
    <name evidence="1" type="ORF">CES85_3939</name>
</gene>